<dbReference type="Pfam" id="PF10283">
    <property type="entry name" value="zf-CCHH"/>
    <property type="match status" value="2"/>
</dbReference>
<evidence type="ECO:0000256" key="1">
    <source>
        <dbReference type="SAM" id="MobiDB-lite"/>
    </source>
</evidence>
<keyword evidence="14" id="KW-1185">Reference proteome</keyword>
<feature type="compositionally biased region" description="Low complexity" evidence="1">
    <location>
        <begin position="242"/>
        <end position="266"/>
    </location>
</feature>
<dbReference type="Proteomes" id="UP000663882">
    <property type="component" value="Unassembled WGS sequence"/>
</dbReference>
<feature type="region of interest" description="Disordered" evidence="1">
    <location>
        <begin position="132"/>
        <end position="194"/>
    </location>
</feature>
<gene>
    <name evidence="11" type="ORF">FNK824_LOCUS1558</name>
    <name evidence="12" type="ORF">JBS370_LOCUS4609</name>
    <name evidence="7" type="ORF">JXQ802_LOCUS12999</name>
    <name evidence="8" type="ORF">JXQ802_LOCUS13109</name>
    <name evidence="10" type="ORF">OTI717_LOCUS4320</name>
    <name evidence="4" type="ORF">PYM288_LOCUS2902</name>
    <name evidence="5" type="ORF">RFH988_LOCUS3996</name>
    <name evidence="6" type="ORF">SEV965_LOCUS2358</name>
    <name evidence="9" type="ORF">ZHD862_LOCUS14612</name>
</gene>
<evidence type="ECO:0000313" key="14">
    <source>
        <dbReference type="Proteomes" id="UP000663870"/>
    </source>
</evidence>
<evidence type="ECO:0000313" key="13">
    <source>
        <dbReference type="Proteomes" id="UP000663854"/>
    </source>
</evidence>
<dbReference type="InterPro" id="IPR039253">
    <property type="entry name" value="APLF"/>
</dbReference>
<feature type="compositionally biased region" description="Basic and acidic residues" evidence="1">
    <location>
        <begin position="178"/>
        <end position="192"/>
    </location>
</feature>
<dbReference type="PANTHER" id="PTHR21315:SF2">
    <property type="entry name" value="APRATAXIN AND PNK-LIKE FACTOR"/>
    <property type="match status" value="1"/>
</dbReference>
<dbReference type="GO" id="GO:0005634">
    <property type="term" value="C:nucleus"/>
    <property type="evidence" value="ECO:0007669"/>
    <property type="project" value="TreeGrafter"/>
</dbReference>
<dbReference type="Proteomes" id="UP000663874">
    <property type="component" value="Unassembled WGS sequence"/>
</dbReference>
<accession>A0A813QFG6</accession>
<dbReference type="Proteomes" id="UP000663823">
    <property type="component" value="Unassembled WGS sequence"/>
</dbReference>
<dbReference type="EMBL" id="CAJOBD010000223">
    <property type="protein sequence ID" value="CAF3617398.1"/>
    <property type="molecule type" value="Genomic_DNA"/>
</dbReference>
<comment type="caution">
    <text evidence="4">The sequence shown here is derived from an EMBL/GenBank/DDBJ whole genome shotgun (WGS) entry which is preliminary data.</text>
</comment>
<dbReference type="GO" id="GO:0008408">
    <property type="term" value="F:3'-5' exonuclease activity"/>
    <property type="evidence" value="ECO:0007669"/>
    <property type="project" value="InterPro"/>
</dbReference>
<dbReference type="SUPFAM" id="SSF49879">
    <property type="entry name" value="SMAD/FHA domain"/>
    <property type="match status" value="1"/>
</dbReference>
<dbReference type="InterPro" id="IPR000253">
    <property type="entry name" value="FHA_dom"/>
</dbReference>
<dbReference type="PANTHER" id="PTHR21315">
    <property type="entry name" value="APRATAXIN AND PNK-LIKE FACTOR-RELATED"/>
    <property type="match status" value="1"/>
</dbReference>
<dbReference type="GO" id="GO:0006302">
    <property type="term" value="P:double-strand break repair"/>
    <property type="evidence" value="ECO:0007669"/>
    <property type="project" value="InterPro"/>
</dbReference>
<evidence type="ECO:0000313" key="7">
    <source>
        <dbReference type="EMBL" id="CAF0977432.1"/>
    </source>
</evidence>
<evidence type="ECO:0000313" key="11">
    <source>
        <dbReference type="EMBL" id="CAF3563174.1"/>
    </source>
</evidence>
<dbReference type="EMBL" id="CAJNOH010000020">
    <property type="protein sequence ID" value="CAF0767015.1"/>
    <property type="molecule type" value="Genomic_DNA"/>
</dbReference>
<protein>
    <recommendedName>
        <fullName evidence="15">Aprataxin and PNK-like factor</fullName>
    </recommendedName>
</protein>
<name>A0A813QFG6_9BILA</name>
<sequence>MVGKVELIPIAEGTRITVKENEKVIVGRGSSLGCNEKKISRHHAELLLKDDNSLWIKPTHANPVFYRPLNGKTIQLTKDIERELNDGDQIGLLPSSFFFRVSFTTDENNNNDKNTDSDSDSLYAWKKDDNLSPVRATSPDQWSPTHGYRRSISNQDTSVFDFEEDANDEPARTPCKRTSFEKKTSSDVEPKPRISMPVPTVALTRISVPPPYVDNQDEIEPINTNHEPRKLPKWMAAPTPSPITKQTTTTPKSSYSRNSSNTASTNAKRHLSFEGDNNSDLNESSNMSDIRSPVTPIETKSPGKVLSKIPSTRSLDSDSADGFDFVASKITTTPPPSLPKKIKPGSKRRPICQFGASCYRKNPIHRAEQSHPGDSDYDDSKQSHDNDNNDDNDIDRPLCPFGKSCYRQNPQHKRDFKH</sequence>
<dbReference type="EMBL" id="CAJOAX010000256">
    <property type="protein sequence ID" value="CAF3551403.1"/>
    <property type="molecule type" value="Genomic_DNA"/>
</dbReference>
<dbReference type="EMBL" id="CAJNOU010000052">
    <property type="protein sequence ID" value="CAF0835929.1"/>
    <property type="molecule type" value="Genomic_DNA"/>
</dbReference>
<dbReference type="EMBL" id="CAJNOT010000639">
    <property type="protein sequence ID" value="CAF1042325.1"/>
    <property type="molecule type" value="Genomic_DNA"/>
</dbReference>
<evidence type="ECO:0008006" key="15">
    <source>
        <dbReference type="Google" id="ProtNLM"/>
    </source>
</evidence>
<dbReference type="EMBL" id="CAJNOL010000273">
    <property type="protein sequence ID" value="CAF0977432.1"/>
    <property type="molecule type" value="Genomic_DNA"/>
</dbReference>
<dbReference type="Proteomes" id="UP000663889">
    <property type="component" value="Unassembled WGS sequence"/>
</dbReference>
<feature type="compositionally biased region" description="Basic and acidic residues" evidence="1">
    <location>
        <begin position="365"/>
        <end position="387"/>
    </location>
</feature>
<dbReference type="Proteomes" id="UP000663854">
    <property type="component" value="Unassembled WGS sequence"/>
</dbReference>
<feature type="domain" description="PBZ-type" evidence="3">
    <location>
        <begin position="396"/>
        <end position="418"/>
    </location>
</feature>
<dbReference type="Proteomes" id="UP000663864">
    <property type="component" value="Unassembled WGS sequence"/>
</dbReference>
<dbReference type="EMBL" id="CAJNOL010000277">
    <property type="protein sequence ID" value="CAF0979626.1"/>
    <property type="molecule type" value="Genomic_DNA"/>
</dbReference>
<feature type="domain" description="PBZ-type" evidence="3">
    <location>
        <begin position="349"/>
        <end position="374"/>
    </location>
</feature>
<evidence type="ECO:0000313" key="12">
    <source>
        <dbReference type="EMBL" id="CAF3617398.1"/>
    </source>
</evidence>
<dbReference type="Proteomes" id="UP000663836">
    <property type="component" value="Unassembled WGS sequence"/>
</dbReference>
<dbReference type="GO" id="GO:0003906">
    <property type="term" value="F:DNA-(apurinic or apyrimidinic site) endonuclease activity"/>
    <property type="evidence" value="ECO:0007669"/>
    <property type="project" value="InterPro"/>
</dbReference>
<feature type="region of interest" description="Disordered" evidence="1">
    <location>
        <begin position="222"/>
        <end position="418"/>
    </location>
</feature>
<evidence type="ECO:0000259" key="3">
    <source>
        <dbReference type="Pfam" id="PF10283"/>
    </source>
</evidence>
<feature type="compositionally biased region" description="Basic residues" evidence="1">
    <location>
        <begin position="340"/>
        <end position="350"/>
    </location>
</feature>
<reference evidence="4" key="1">
    <citation type="submission" date="2021-02" db="EMBL/GenBank/DDBJ databases">
        <authorList>
            <person name="Nowell W R."/>
        </authorList>
    </citation>
    <scope>NUCLEOTIDE SEQUENCE</scope>
</reference>
<evidence type="ECO:0000313" key="6">
    <source>
        <dbReference type="EMBL" id="CAF0835929.1"/>
    </source>
</evidence>
<feature type="compositionally biased region" description="Polar residues" evidence="1">
    <location>
        <begin position="275"/>
        <end position="289"/>
    </location>
</feature>
<dbReference type="InterPro" id="IPR019406">
    <property type="entry name" value="APLF_PBZ"/>
</dbReference>
<feature type="domain" description="FHA" evidence="2">
    <location>
        <begin position="25"/>
        <end position="91"/>
    </location>
</feature>
<proteinExistence type="predicted"/>
<evidence type="ECO:0000313" key="9">
    <source>
        <dbReference type="EMBL" id="CAF1042325.1"/>
    </source>
</evidence>
<evidence type="ECO:0000259" key="2">
    <source>
        <dbReference type="Pfam" id="PF00498"/>
    </source>
</evidence>
<dbReference type="EMBL" id="CAJNOO010000100">
    <property type="protein sequence ID" value="CAF0802516.1"/>
    <property type="molecule type" value="Genomic_DNA"/>
</dbReference>
<dbReference type="Gene3D" id="2.60.200.20">
    <property type="match status" value="1"/>
</dbReference>
<dbReference type="AlphaFoldDB" id="A0A813QFG6"/>
<dbReference type="EMBL" id="CAJOBE010000082">
    <property type="protein sequence ID" value="CAF3563174.1"/>
    <property type="molecule type" value="Genomic_DNA"/>
</dbReference>
<evidence type="ECO:0000313" key="5">
    <source>
        <dbReference type="EMBL" id="CAF0802516.1"/>
    </source>
</evidence>
<evidence type="ECO:0000313" key="10">
    <source>
        <dbReference type="EMBL" id="CAF3551403.1"/>
    </source>
</evidence>
<evidence type="ECO:0000313" key="4">
    <source>
        <dbReference type="EMBL" id="CAF0767015.1"/>
    </source>
</evidence>
<dbReference type="Pfam" id="PF00498">
    <property type="entry name" value="FHA"/>
    <property type="match status" value="1"/>
</dbReference>
<evidence type="ECO:0000313" key="8">
    <source>
        <dbReference type="EMBL" id="CAF0979626.1"/>
    </source>
</evidence>
<organism evidence="4 13">
    <name type="scientific">Rotaria sordida</name>
    <dbReference type="NCBI Taxonomy" id="392033"/>
    <lineage>
        <taxon>Eukaryota</taxon>
        <taxon>Metazoa</taxon>
        <taxon>Spiralia</taxon>
        <taxon>Gnathifera</taxon>
        <taxon>Rotifera</taxon>
        <taxon>Eurotatoria</taxon>
        <taxon>Bdelloidea</taxon>
        <taxon>Philodinida</taxon>
        <taxon>Philodinidae</taxon>
        <taxon>Rotaria</taxon>
    </lineage>
</organism>
<dbReference type="OrthoDB" id="10256774at2759"/>
<dbReference type="GO" id="GO:0035861">
    <property type="term" value="C:site of double-strand break"/>
    <property type="evidence" value="ECO:0007669"/>
    <property type="project" value="TreeGrafter"/>
</dbReference>
<dbReference type="Proteomes" id="UP000663870">
    <property type="component" value="Unassembled WGS sequence"/>
</dbReference>
<dbReference type="InterPro" id="IPR008984">
    <property type="entry name" value="SMAD_FHA_dom_sf"/>
</dbReference>